<evidence type="ECO:0000313" key="3">
    <source>
        <dbReference type="Proteomes" id="UP000064967"/>
    </source>
</evidence>
<sequence length="58" mass="6053">MTACSTFPFRDAGVDGGGESPTGPDAGNTLNCRLFYLRTALTDTSACAELGPDSRTCY</sequence>
<accession>A0A0K1Q353</accession>
<organism evidence="2 3">
    <name type="scientific">Labilithrix luteola</name>
    <dbReference type="NCBI Taxonomy" id="1391654"/>
    <lineage>
        <taxon>Bacteria</taxon>
        <taxon>Pseudomonadati</taxon>
        <taxon>Myxococcota</taxon>
        <taxon>Polyangia</taxon>
        <taxon>Polyangiales</taxon>
        <taxon>Labilitrichaceae</taxon>
        <taxon>Labilithrix</taxon>
    </lineage>
</organism>
<dbReference type="AlphaFoldDB" id="A0A0K1Q353"/>
<evidence type="ECO:0000313" key="2">
    <source>
        <dbReference type="EMBL" id="AKU99804.1"/>
    </source>
</evidence>
<reference evidence="2 3" key="1">
    <citation type="submission" date="2015-08" db="EMBL/GenBank/DDBJ databases">
        <authorList>
            <person name="Babu N.S."/>
            <person name="Beckwith C.J."/>
            <person name="Beseler K.G."/>
            <person name="Brison A."/>
            <person name="Carone J.V."/>
            <person name="Caskin T.P."/>
            <person name="Diamond M."/>
            <person name="Durham M.E."/>
            <person name="Foxe J.M."/>
            <person name="Go M."/>
            <person name="Henderson B.A."/>
            <person name="Jones I.B."/>
            <person name="McGettigan J.A."/>
            <person name="Micheletti S.J."/>
            <person name="Nasrallah M.E."/>
            <person name="Ortiz D."/>
            <person name="Piller C.R."/>
            <person name="Privatt S.R."/>
            <person name="Schneider S.L."/>
            <person name="Sharp S."/>
            <person name="Smith T.C."/>
            <person name="Stanton J.D."/>
            <person name="Ullery H.E."/>
            <person name="Wilson R.J."/>
            <person name="Serrano M.G."/>
            <person name="Buck G."/>
            <person name="Lee V."/>
            <person name="Wang Y."/>
            <person name="Carvalho R."/>
            <person name="Voegtly L."/>
            <person name="Shi R."/>
            <person name="Duckworth R."/>
            <person name="Johnson A."/>
            <person name="Loviza R."/>
            <person name="Walstead R."/>
            <person name="Shah Z."/>
            <person name="Kiflezghi M."/>
            <person name="Wade K."/>
            <person name="Ball S.L."/>
            <person name="Bradley K.W."/>
            <person name="Asai D.J."/>
            <person name="Bowman C.A."/>
            <person name="Russell D.A."/>
            <person name="Pope W.H."/>
            <person name="Jacobs-Sera D."/>
            <person name="Hendrix R.W."/>
            <person name="Hatfull G.F."/>
        </authorList>
    </citation>
    <scope>NUCLEOTIDE SEQUENCE [LARGE SCALE GENOMIC DNA]</scope>
    <source>
        <strain evidence="2 3">DSM 27648</strain>
    </source>
</reference>
<evidence type="ECO:0000256" key="1">
    <source>
        <dbReference type="SAM" id="MobiDB-lite"/>
    </source>
</evidence>
<dbReference type="EMBL" id="CP012333">
    <property type="protein sequence ID" value="AKU99804.1"/>
    <property type="molecule type" value="Genomic_DNA"/>
</dbReference>
<dbReference type="Proteomes" id="UP000064967">
    <property type="component" value="Chromosome"/>
</dbReference>
<feature type="region of interest" description="Disordered" evidence="1">
    <location>
        <begin position="1"/>
        <end position="27"/>
    </location>
</feature>
<name>A0A0K1Q353_9BACT</name>
<gene>
    <name evidence="2" type="ORF">AKJ09_06468</name>
</gene>
<keyword evidence="3" id="KW-1185">Reference proteome</keyword>
<dbReference type="KEGG" id="llu:AKJ09_06468"/>
<protein>
    <submittedName>
        <fullName evidence="2">Uncharacterized protein</fullName>
    </submittedName>
</protein>
<proteinExistence type="predicted"/>